<dbReference type="EMBL" id="JABFMR010000001">
    <property type="protein sequence ID" value="NUT84900.1"/>
    <property type="molecule type" value="Genomic_DNA"/>
</dbReference>
<dbReference type="GO" id="GO:0004601">
    <property type="term" value="F:peroxidase activity"/>
    <property type="evidence" value="ECO:0007669"/>
    <property type="project" value="UniProtKB-KW"/>
</dbReference>
<evidence type="ECO:0000313" key="7">
    <source>
        <dbReference type="EMBL" id="NUT84900.1"/>
    </source>
</evidence>
<dbReference type="AlphaFoldDB" id="A0A7Y5Z0Q8"/>
<comment type="cofactor">
    <cofactor evidence="1">
        <name>heme b</name>
        <dbReference type="ChEBI" id="CHEBI:60344"/>
    </cofactor>
</comment>
<evidence type="ECO:0000256" key="1">
    <source>
        <dbReference type="ARBA" id="ARBA00001970"/>
    </source>
</evidence>
<dbReference type="RefSeq" id="WP_175361299.1">
    <property type="nucleotide sequence ID" value="NZ_JABFMR010000001.1"/>
</dbReference>
<protein>
    <submittedName>
        <fullName evidence="7">Dyp-type peroxidase</fullName>
    </submittedName>
</protein>
<accession>A0A7Y5Z0Q8</accession>
<proteinExistence type="predicted"/>
<dbReference type="SUPFAM" id="SSF54909">
    <property type="entry name" value="Dimeric alpha+beta barrel"/>
    <property type="match status" value="1"/>
</dbReference>
<dbReference type="InterPro" id="IPR011008">
    <property type="entry name" value="Dimeric_a/b-barrel"/>
</dbReference>
<name>A0A7Y5Z0Q8_9PSED</name>
<evidence type="ECO:0000259" key="6">
    <source>
        <dbReference type="Pfam" id="PF20628"/>
    </source>
</evidence>
<gene>
    <name evidence="7" type="ORF">HNO91_00595</name>
</gene>
<dbReference type="PANTHER" id="PTHR30521">
    <property type="entry name" value="DEFERROCHELATASE/PEROXIDASE"/>
    <property type="match status" value="1"/>
</dbReference>
<evidence type="ECO:0000256" key="2">
    <source>
        <dbReference type="ARBA" id="ARBA00022559"/>
    </source>
</evidence>
<dbReference type="NCBIfam" id="TIGR01413">
    <property type="entry name" value="Dyp_perox_fam"/>
    <property type="match status" value="1"/>
</dbReference>
<keyword evidence="4" id="KW-0560">Oxidoreductase</keyword>
<dbReference type="Proteomes" id="UP000536720">
    <property type="component" value="Unassembled WGS sequence"/>
</dbReference>
<feature type="domain" description="Dyp-type peroxidase C-terminal" evidence="6">
    <location>
        <begin position="126"/>
        <end position="280"/>
    </location>
</feature>
<dbReference type="PANTHER" id="PTHR30521:SF0">
    <property type="entry name" value="DYP-TYPE PEROXIDASE FAMILY PROTEIN"/>
    <property type="match status" value="1"/>
</dbReference>
<sequence>MSYYQPGILATPVPPQARHLFFALESVEALPAAIDRLVLQLDGREVIGLGESLVQALGAQIEGLRAFPALAGVGVDNPSTQHALWCWLHGEDRGELLHRSRAIEAALAPALRLVQMNETFRHMTGHDLTGYEDGTENPHDEAAIAAALAQGADGLRGGSFAAIQQWQHDLDGFAALQPHERDNIMGRRLSDNEELDDAPESAHVKRTAQESFAPEAFVVRRSMPWIEGDRAGLMFLAFGFSLDAFEAQLRRMSGLEDGITDGLYRMSRPITGGYYWCPPLQDGRLDLRVLAEGCAKA</sequence>
<organism evidence="7 8">
    <name type="scientific">Pseudomonas corrugata</name>
    <dbReference type="NCBI Taxonomy" id="47879"/>
    <lineage>
        <taxon>Bacteria</taxon>
        <taxon>Pseudomonadati</taxon>
        <taxon>Pseudomonadota</taxon>
        <taxon>Gammaproteobacteria</taxon>
        <taxon>Pseudomonadales</taxon>
        <taxon>Pseudomonadaceae</taxon>
        <taxon>Pseudomonas</taxon>
    </lineage>
</organism>
<dbReference type="GO" id="GO:0005829">
    <property type="term" value="C:cytosol"/>
    <property type="evidence" value="ECO:0007669"/>
    <property type="project" value="TreeGrafter"/>
</dbReference>
<reference evidence="7 8" key="1">
    <citation type="journal article" date="2020" name="Front. Plant Sci.">
        <title>Isolation of Rhizosphere Bacteria That Improve Quality and Water Stress Tolerance in Greenhouse Ornamentals.</title>
        <authorList>
            <person name="Nordstedt N.P."/>
            <person name="Jones M.L."/>
        </authorList>
    </citation>
    <scope>NUCLEOTIDE SEQUENCE [LARGE SCALE GENOMIC DNA]</scope>
    <source>
        <strain evidence="7 8">C7D2</strain>
    </source>
</reference>
<dbReference type="GO" id="GO:0046872">
    <property type="term" value="F:metal ion binding"/>
    <property type="evidence" value="ECO:0007669"/>
    <property type="project" value="UniProtKB-KW"/>
</dbReference>
<evidence type="ECO:0000313" key="8">
    <source>
        <dbReference type="Proteomes" id="UP000536720"/>
    </source>
</evidence>
<dbReference type="InterPro" id="IPR006314">
    <property type="entry name" value="Dyp_peroxidase"/>
</dbReference>
<dbReference type="Pfam" id="PF20628">
    <property type="entry name" value="Dyp_perox_C"/>
    <property type="match status" value="1"/>
</dbReference>
<dbReference type="InterPro" id="IPR048328">
    <property type="entry name" value="Dyp_perox_C"/>
</dbReference>
<evidence type="ECO:0000256" key="5">
    <source>
        <dbReference type="ARBA" id="ARBA00023004"/>
    </source>
</evidence>
<dbReference type="GO" id="GO:0020037">
    <property type="term" value="F:heme binding"/>
    <property type="evidence" value="ECO:0007669"/>
    <property type="project" value="InterPro"/>
</dbReference>
<comment type="caution">
    <text evidence="7">The sequence shown here is derived from an EMBL/GenBank/DDBJ whole genome shotgun (WGS) entry which is preliminary data.</text>
</comment>
<keyword evidence="5" id="KW-0408">Iron</keyword>
<keyword evidence="2 7" id="KW-0575">Peroxidase</keyword>
<dbReference type="PROSITE" id="PS51404">
    <property type="entry name" value="DYP_PEROXIDASE"/>
    <property type="match status" value="1"/>
</dbReference>
<keyword evidence="3" id="KW-0479">Metal-binding</keyword>
<evidence type="ECO:0000256" key="3">
    <source>
        <dbReference type="ARBA" id="ARBA00022723"/>
    </source>
</evidence>
<evidence type="ECO:0000256" key="4">
    <source>
        <dbReference type="ARBA" id="ARBA00023002"/>
    </source>
</evidence>